<evidence type="ECO:0008006" key="4">
    <source>
        <dbReference type="Google" id="ProtNLM"/>
    </source>
</evidence>
<dbReference type="PANTHER" id="PTHR37466:SF1">
    <property type="entry name" value="SLR1628 PROTEIN"/>
    <property type="match status" value="1"/>
</dbReference>
<reference evidence="2" key="2">
    <citation type="submission" date="2020-09" db="EMBL/GenBank/DDBJ databases">
        <authorList>
            <person name="Sun Q."/>
            <person name="Zhou Y."/>
        </authorList>
    </citation>
    <scope>NUCLEOTIDE SEQUENCE</scope>
    <source>
        <strain evidence="2">CGMCC 1.15958</strain>
    </source>
</reference>
<gene>
    <name evidence="2" type="ORF">GCM10011514_19310</name>
</gene>
<dbReference type="AlphaFoldDB" id="A0A916YPB1"/>
<evidence type="ECO:0000256" key="1">
    <source>
        <dbReference type="SAM" id="SignalP"/>
    </source>
</evidence>
<feature type="chain" id="PRO_5036696094" description="DUF2237 domain-containing protein" evidence="1">
    <location>
        <begin position="16"/>
        <end position="165"/>
    </location>
</feature>
<dbReference type="Pfam" id="PF09996">
    <property type="entry name" value="DUF2237"/>
    <property type="match status" value="1"/>
</dbReference>
<comment type="caution">
    <text evidence="2">The sequence shown here is derived from an EMBL/GenBank/DDBJ whole genome shotgun (WGS) entry which is preliminary data.</text>
</comment>
<dbReference type="Gene3D" id="3.30.56.110">
    <property type="entry name" value="Protein of unknown function DUF2237"/>
    <property type="match status" value="1"/>
</dbReference>
<evidence type="ECO:0000313" key="2">
    <source>
        <dbReference type="EMBL" id="GGD55268.1"/>
    </source>
</evidence>
<keyword evidence="1" id="KW-0732">Signal</keyword>
<keyword evidence="3" id="KW-1185">Reference proteome</keyword>
<sequence>MKIIFLVLLCVSVFAQNKVPINQSKAGCGPVAAVKQTKNNKIMTKKGEKNVLGTDLQIAGKSPLTGFYRDGFCSTGDLDAGVHVVAAVVTDKFLQYSKARGNDLITPYPAYGFPGLKAGDKWCLCVARWKEAYEAGVAPPVILEATHEKALEYVTIEQLRNAEKQ</sequence>
<accession>A0A916YPB1</accession>
<organism evidence="2 3">
    <name type="scientific">Emticicia aquatilis</name>
    <dbReference type="NCBI Taxonomy" id="1537369"/>
    <lineage>
        <taxon>Bacteria</taxon>
        <taxon>Pseudomonadati</taxon>
        <taxon>Bacteroidota</taxon>
        <taxon>Cytophagia</taxon>
        <taxon>Cytophagales</taxon>
        <taxon>Leadbetterellaceae</taxon>
        <taxon>Emticicia</taxon>
    </lineage>
</organism>
<proteinExistence type="predicted"/>
<dbReference type="EMBL" id="BMKK01000003">
    <property type="protein sequence ID" value="GGD55268.1"/>
    <property type="molecule type" value="Genomic_DNA"/>
</dbReference>
<reference evidence="2" key="1">
    <citation type="journal article" date="2014" name="Int. J. Syst. Evol. Microbiol.">
        <title>Complete genome sequence of Corynebacterium casei LMG S-19264T (=DSM 44701T), isolated from a smear-ripened cheese.</title>
        <authorList>
            <consortium name="US DOE Joint Genome Institute (JGI-PGF)"/>
            <person name="Walter F."/>
            <person name="Albersmeier A."/>
            <person name="Kalinowski J."/>
            <person name="Ruckert C."/>
        </authorList>
    </citation>
    <scope>NUCLEOTIDE SEQUENCE</scope>
    <source>
        <strain evidence="2">CGMCC 1.15958</strain>
    </source>
</reference>
<dbReference type="PANTHER" id="PTHR37466">
    <property type="entry name" value="SLR1628 PROTEIN"/>
    <property type="match status" value="1"/>
</dbReference>
<dbReference type="InterPro" id="IPR018714">
    <property type="entry name" value="DUF2237"/>
</dbReference>
<evidence type="ECO:0000313" key="3">
    <source>
        <dbReference type="Proteomes" id="UP000609064"/>
    </source>
</evidence>
<dbReference type="RefSeq" id="WP_308424952.1">
    <property type="nucleotide sequence ID" value="NZ_BMKK01000003.1"/>
</dbReference>
<name>A0A916YPB1_9BACT</name>
<dbReference type="Proteomes" id="UP000609064">
    <property type="component" value="Unassembled WGS sequence"/>
</dbReference>
<feature type="signal peptide" evidence="1">
    <location>
        <begin position="1"/>
        <end position="15"/>
    </location>
</feature>
<protein>
    <recommendedName>
        <fullName evidence="4">DUF2237 domain-containing protein</fullName>
    </recommendedName>
</protein>